<keyword evidence="4" id="KW-1185">Reference proteome</keyword>
<feature type="chain" id="PRO_5038815900" evidence="2">
    <location>
        <begin position="28"/>
        <end position="66"/>
    </location>
</feature>
<protein>
    <submittedName>
        <fullName evidence="3">Uncharacterized protein</fullName>
    </submittedName>
</protein>
<gene>
    <name evidence="3" type="ORF">BC793_109308</name>
</gene>
<evidence type="ECO:0000256" key="1">
    <source>
        <dbReference type="SAM" id="MobiDB-lite"/>
    </source>
</evidence>
<accession>A0A316FXC8</accession>
<sequence>MTKNPRHLVMPTILAAAAIALTGAQLAAPHVTASATGTTPPPVILPTDGPGVPTDPKQPITNDWPW</sequence>
<feature type="region of interest" description="Disordered" evidence="1">
    <location>
        <begin position="32"/>
        <end position="66"/>
    </location>
</feature>
<dbReference type="OrthoDB" id="9907921at2"/>
<comment type="caution">
    <text evidence="3">The sequence shown here is derived from an EMBL/GenBank/DDBJ whole genome shotgun (WGS) entry which is preliminary data.</text>
</comment>
<dbReference type="Proteomes" id="UP000245697">
    <property type="component" value="Unassembled WGS sequence"/>
</dbReference>
<dbReference type="AlphaFoldDB" id="A0A316FXC8"/>
<dbReference type="RefSeq" id="WP_109595196.1">
    <property type="nucleotide sequence ID" value="NZ_BONA01000051.1"/>
</dbReference>
<dbReference type="EMBL" id="QGGR01000009">
    <property type="protein sequence ID" value="PWK46737.1"/>
    <property type="molecule type" value="Genomic_DNA"/>
</dbReference>
<evidence type="ECO:0000313" key="4">
    <source>
        <dbReference type="Proteomes" id="UP000245697"/>
    </source>
</evidence>
<evidence type="ECO:0000313" key="3">
    <source>
        <dbReference type="EMBL" id="PWK46737.1"/>
    </source>
</evidence>
<organism evidence="3 4">
    <name type="scientific">Actinoplanes xinjiangensis</name>
    <dbReference type="NCBI Taxonomy" id="512350"/>
    <lineage>
        <taxon>Bacteria</taxon>
        <taxon>Bacillati</taxon>
        <taxon>Actinomycetota</taxon>
        <taxon>Actinomycetes</taxon>
        <taxon>Micromonosporales</taxon>
        <taxon>Micromonosporaceae</taxon>
        <taxon>Actinoplanes</taxon>
    </lineage>
</organism>
<evidence type="ECO:0000256" key="2">
    <source>
        <dbReference type="SAM" id="SignalP"/>
    </source>
</evidence>
<name>A0A316FXC8_9ACTN</name>
<reference evidence="3 4" key="1">
    <citation type="submission" date="2018-05" db="EMBL/GenBank/DDBJ databases">
        <title>Genomic Encyclopedia of Archaeal and Bacterial Type Strains, Phase II (KMG-II): from individual species to whole genera.</title>
        <authorList>
            <person name="Goeker M."/>
        </authorList>
    </citation>
    <scope>NUCLEOTIDE SEQUENCE [LARGE SCALE GENOMIC DNA]</scope>
    <source>
        <strain evidence="3 4">DSM 45184</strain>
    </source>
</reference>
<keyword evidence="2" id="KW-0732">Signal</keyword>
<feature type="signal peptide" evidence="2">
    <location>
        <begin position="1"/>
        <end position="27"/>
    </location>
</feature>
<proteinExistence type="predicted"/>